<evidence type="ECO:0000313" key="7">
    <source>
        <dbReference type="Proteomes" id="UP001500683"/>
    </source>
</evidence>
<dbReference type="EMBL" id="BAAAZG010000089">
    <property type="protein sequence ID" value="GAA4106933.1"/>
    <property type="molecule type" value="Genomic_DNA"/>
</dbReference>
<dbReference type="Gene3D" id="3.40.50.720">
    <property type="entry name" value="NAD(P)-binding Rossmann-like Domain"/>
    <property type="match status" value="1"/>
</dbReference>
<dbReference type="SUPFAM" id="SSF48179">
    <property type="entry name" value="6-phosphogluconate dehydrogenase C-terminal domain-like"/>
    <property type="match status" value="1"/>
</dbReference>
<accession>A0ABP7X8B4</accession>
<keyword evidence="7" id="KW-1185">Reference proteome</keyword>
<dbReference type="PANTHER" id="PTHR43580:SF2">
    <property type="entry name" value="CYTOKINE-LIKE NUCLEAR FACTOR N-PAC"/>
    <property type="match status" value="1"/>
</dbReference>
<evidence type="ECO:0000256" key="1">
    <source>
        <dbReference type="ARBA" id="ARBA00009080"/>
    </source>
</evidence>
<proteinExistence type="inferred from homology"/>
<evidence type="ECO:0000256" key="3">
    <source>
        <dbReference type="ARBA" id="ARBA00023027"/>
    </source>
</evidence>
<dbReference type="InterPro" id="IPR015815">
    <property type="entry name" value="HIBADH-related"/>
</dbReference>
<dbReference type="InterPro" id="IPR013328">
    <property type="entry name" value="6PGD_dom2"/>
</dbReference>
<dbReference type="RefSeq" id="WP_344959645.1">
    <property type="nucleotide sequence ID" value="NZ_BAAAZG010000089.1"/>
</dbReference>
<evidence type="ECO:0000259" key="5">
    <source>
        <dbReference type="Pfam" id="PF14833"/>
    </source>
</evidence>
<dbReference type="PANTHER" id="PTHR43580">
    <property type="entry name" value="OXIDOREDUCTASE GLYR1-RELATED"/>
    <property type="match status" value="1"/>
</dbReference>
<dbReference type="SUPFAM" id="SSF51735">
    <property type="entry name" value="NAD(P)-binding Rossmann-fold domains"/>
    <property type="match status" value="1"/>
</dbReference>
<dbReference type="InterPro" id="IPR051265">
    <property type="entry name" value="HIBADH-related_NP60_sf"/>
</dbReference>
<dbReference type="Pfam" id="PF03446">
    <property type="entry name" value="NAD_binding_2"/>
    <property type="match status" value="1"/>
</dbReference>
<dbReference type="PIRSF" id="PIRSF000103">
    <property type="entry name" value="HIBADH"/>
    <property type="match status" value="1"/>
</dbReference>
<name>A0ABP7X8B4_9ACTN</name>
<dbReference type="InterPro" id="IPR036291">
    <property type="entry name" value="NAD(P)-bd_dom_sf"/>
</dbReference>
<evidence type="ECO:0000313" key="6">
    <source>
        <dbReference type="EMBL" id="GAA4106933.1"/>
    </source>
</evidence>
<feature type="domain" description="6-phosphogluconate dehydrogenase NADP-binding" evidence="4">
    <location>
        <begin position="2"/>
        <end position="161"/>
    </location>
</feature>
<dbReference type="InterPro" id="IPR029154">
    <property type="entry name" value="HIBADH-like_NADP-bd"/>
</dbReference>
<comment type="caution">
    <text evidence="6">The sequence shown here is derived from an EMBL/GenBank/DDBJ whole genome shotgun (WGS) entry which is preliminary data.</text>
</comment>
<dbReference type="Pfam" id="PF14833">
    <property type="entry name" value="NAD_binding_11"/>
    <property type="match status" value="1"/>
</dbReference>
<evidence type="ECO:0000259" key="4">
    <source>
        <dbReference type="Pfam" id="PF03446"/>
    </source>
</evidence>
<dbReference type="Gene3D" id="1.10.1040.10">
    <property type="entry name" value="N-(1-d-carboxylethyl)-l-norvaline Dehydrogenase, domain 2"/>
    <property type="match status" value="1"/>
</dbReference>
<organism evidence="6 7">
    <name type="scientific">Actinomadura miaoliensis</name>
    <dbReference type="NCBI Taxonomy" id="430685"/>
    <lineage>
        <taxon>Bacteria</taxon>
        <taxon>Bacillati</taxon>
        <taxon>Actinomycetota</taxon>
        <taxon>Actinomycetes</taxon>
        <taxon>Streptosporangiales</taxon>
        <taxon>Thermomonosporaceae</taxon>
        <taxon>Actinomadura</taxon>
    </lineage>
</organism>
<dbReference type="InterPro" id="IPR008927">
    <property type="entry name" value="6-PGluconate_DH-like_C_sf"/>
</dbReference>
<dbReference type="Proteomes" id="UP001500683">
    <property type="component" value="Unassembled WGS sequence"/>
</dbReference>
<keyword evidence="3" id="KW-0520">NAD</keyword>
<evidence type="ECO:0000256" key="2">
    <source>
        <dbReference type="ARBA" id="ARBA00023002"/>
    </source>
</evidence>
<gene>
    <name evidence="6" type="ORF">GCM10022214_88200</name>
</gene>
<sequence>MDVGWIGTGRMGTAMVERLADADVNVTVWNRTIAKAEPLRDHGATLAGSLAEMRGKQVVFTMLTNDAALRAVLTGDDGLLAGTDQVPDVIVDCSTVSPETSAALRQACAKHGAAFLAAPVSGNPGAVRAGQLAIAVSGPRDAYDRVAPLLERIGRSVSYMGDGDSARLVKIAHNLLLGVLTQGLAEITVLAEKGGVPRHAVLEFLNNSVLGSVFTRYKTPAFVNLDYTPTFTPPLLKKDFDLGLSAARTLDVPMPVVELTARLVQSLVESGHVDEDFAVLLTQQATAADLELTPENANVDDGLHR</sequence>
<protein>
    <submittedName>
        <fullName evidence="6">NAD(P)-dependent oxidoreductase</fullName>
    </submittedName>
</protein>
<comment type="similarity">
    <text evidence="1">Belongs to the HIBADH-related family.</text>
</comment>
<keyword evidence="2" id="KW-0560">Oxidoreductase</keyword>
<feature type="domain" description="3-hydroxyisobutyrate dehydrogenase-like NAD-binding" evidence="5">
    <location>
        <begin position="166"/>
        <end position="280"/>
    </location>
</feature>
<dbReference type="InterPro" id="IPR006115">
    <property type="entry name" value="6PGDH_NADP-bd"/>
</dbReference>
<reference evidence="7" key="1">
    <citation type="journal article" date="2019" name="Int. J. Syst. Evol. Microbiol.">
        <title>The Global Catalogue of Microorganisms (GCM) 10K type strain sequencing project: providing services to taxonomists for standard genome sequencing and annotation.</title>
        <authorList>
            <consortium name="The Broad Institute Genomics Platform"/>
            <consortium name="The Broad Institute Genome Sequencing Center for Infectious Disease"/>
            <person name="Wu L."/>
            <person name="Ma J."/>
        </authorList>
    </citation>
    <scope>NUCLEOTIDE SEQUENCE [LARGE SCALE GENOMIC DNA]</scope>
    <source>
        <strain evidence="7">JCM 16702</strain>
    </source>
</reference>